<dbReference type="RefSeq" id="WP_129254212.1">
    <property type="nucleotide sequence ID" value="NZ_SAXA01000006.1"/>
</dbReference>
<dbReference type="InterPro" id="IPR003607">
    <property type="entry name" value="HD/PDEase_dom"/>
</dbReference>
<dbReference type="SUPFAM" id="SSF109604">
    <property type="entry name" value="HD-domain/PDEase-like"/>
    <property type="match status" value="1"/>
</dbReference>
<dbReference type="CDD" id="cd00077">
    <property type="entry name" value="HDc"/>
    <property type="match status" value="1"/>
</dbReference>
<sequence>MISSSFNFDQIKPVNPLLALFPLEPYGIKHAYRVFKLVDKICDFVEISIEKRQVLKFSALFSDIGKEKTMDVNHGFKSYQKLSEHNFLGKSRFNNELCRFLMQCQAIRSDELESHLEKYQIENREEAILSLKVLKDALALDAFRFGNFCAADLELSCSKKLVLFASQFYRKNLNQDFILKEIEDWLSRTNNN</sequence>
<evidence type="ECO:0008006" key="3">
    <source>
        <dbReference type="Google" id="ProtNLM"/>
    </source>
</evidence>
<reference evidence="1 2" key="1">
    <citation type="submission" date="2019-01" db="EMBL/GenBank/DDBJ databases">
        <title>Ancylomarina salipaludis sp. nov., isolated from a salt marsh.</title>
        <authorList>
            <person name="Yoon J.-H."/>
        </authorList>
    </citation>
    <scope>NUCLEOTIDE SEQUENCE [LARGE SCALE GENOMIC DNA]</scope>
    <source>
        <strain evidence="1 2">SHSM-M15</strain>
    </source>
</reference>
<keyword evidence="2" id="KW-1185">Reference proteome</keyword>
<dbReference type="OrthoDB" id="1118943at2"/>
<dbReference type="Gene3D" id="1.10.3210.10">
    <property type="entry name" value="Hypothetical protein af1432"/>
    <property type="match status" value="1"/>
</dbReference>
<gene>
    <name evidence="1" type="ORF">EO244_08360</name>
</gene>
<accession>A0A4Q1JLV7</accession>
<proteinExistence type="predicted"/>
<evidence type="ECO:0000313" key="1">
    <source>
        <dbReference type="EMBL" id="RXQ95054.1"/>
    </source>
</evidence>
<protein>
    <recommendedName>
        <fullName evidence="3">HD domain-containing protein</fullName>
    </recommendedName>
</protein>
<dbReference type="AlphaFoldDB" id="A0A4Q1JLV7"/>
<dbReference type="EMBL" id="SAXA01000006">
    <property type="protein sequence ID" value="RXQ95054.1"/>
    <property type="molecule type" value="Genomic_DNA"/>
</dbReference>
<comment type="caution">
    <text evidence="1">The sequence shown here is derived from an EMBL/GenBank/DDBJ whole genome shotgun (WGS) entry which is preliminary data.</text>
</comment>
<dbReference type="Proteomes" id="UP000289703">
    <property type="component" value="Unassembled WGS sequence"/>
</dbReference>
<organism evidence="1 2">
    <name type="scientific">Ancylomarina salipaludis</name>
    <dbReference type="NCBI Taxonomy" id="2501299"/>
    <lineage>
        <taxon>Bacteria</taxon>
        <taxon>Pseudomonadati</taxon>
        <taxon>Bacteroidota</taxon>
        <taxon>Bacteroidia</taxon>
        <taxon>Marinilabiliales</taxon>
        <taxon>Marinifilaceae</taxon>
        <taxon>Ancylomarina</taxon>
    </lineage>
</organism>
<evidence type="ECO:0000313" key="2">
    <source>
        <dbReference type="Proteomes" id="UP000289703"/>
    </source>
</evidence>
<name>A0A4Q1JLV7_9BACT</name>